<organism evidence="2 3">
    <name type="scientific">Paramecium octaurelia</name>
    <dbReference type="NCBI Taxonomy" id="43137"/>
    <lineage>
        <taxon>Eukaryota</taxon>
        <taxon>Sar</taxon>
        <taxon>Alveolata</taxon>
        <taxon>Ciliophora</taxon>
        <taxon>Intramacronucleata</taxon>
        <taxon>Oligohymenophorea</taxon>
        <taxon>Peniculida</taxon>
        <taxon>Parameciidae</taxon>
        <taxon>Paramecium</taxon>
    </lineage>
</organism>
<dbReference type="AlphaFoldDB" id="A0A8S1X9L0"/>
<keyword evidence="3" id="KW-1185">Reference proteome</keyword>
<dbReference type="Proteomes" id="UP000683925">
    <property type="component" value="Unassembled WGS sequence"/>
</dbReference>
<keyword evidence="1" id="KW-0472">Membrane</keyword>
<feature type="transmembrane region" description="Helical" evidence="1">
    <location>
        <begin position="46"/>
        <end position="63"/>
    </location>
</feature>
<sequence>MLCKDGYKYRQNSQLKLLGRNLQIEFQFISSISLKQLLITIVQPKFPLFILLITLFVCFAIRSSRGGNNKNGKDHYHHYKTQFTSVLRDLKIKNDQAELLEQMMQSYDGMHPSPNMLNLYLVLGEERHLSEQRKSIKSMGSERMNLFQAIFDVQGCTSLPTLCKTCPVVSLRVQFVNNILLDQIFSSKSKMKEINLQNIVHLLQSFNFPNSYYDGWVKPVCQSRIYIRFRMRLHLFDLQNDIEQM</sequence>
<accession>A0A8S1X9L0</accession>
<reference evidence="2" key="1">
    <citation type="submission" date="2021-01" db="EMBL/GenBank/DDBJ databases">
        <authorList>
            <consortium name="Genoscope - CEA"/>
            <person name="William W."/>
        </authorList>
    </citation>
    <scope>NUCLEOTIDE SEQUENCE</scope>
</reference>
<evidence type="ECO:0000313" key="3">
    <source>
        <dbReference type="Proteomes" id="UP000683925"/>
    </source>
</evidence>
<proteinExistence type="predicted"/>
<evidence type="ECO:0000313" key="2">
    <source>
        <dbReference type="EMBL" id="CAD8197685.1"/>
    </source>
</evidence>
<comment type="caution">
    <text evidence="2">The sequence shown here is derived from an EMBL/GenBank/DDBJ whole genome shotgun (WGS) entry which is preliminary data.</text>
</comment>
<gene>
    <name evidence="2" type="ORF">POCTA_138.1.T1150008</name>
</gene>
<keyword evidence="1" id="KW-0812">Transmembrane</keyword>
<evidence type="ECO:0000256" key="1">
    <source>
        <dbReference type="SAM" id="Phobius"/>
    </source>
</evidence>
<protein>
    <recommendedName>
        <fullName evidence="4">Transmembrane protein</fullName>
    </recommendedName>
</protein>
<dbReference type="EMBL" id="CAJJDP010000115">
    <property type="protein sequence ID" value="CAD8197685.1"/>
    <property type="molecule type" value="Genomic_DNA"/>
</dbReference>
<keyword evidence="1" id="KW-1133">Transmembrane helix</keyword>
<evidence type="ECO:0008006" key="4">
    <source>
        <dbReference type="Google" id="ProtNLM"/>
    </source>
</evidence>
<name>A0A8S1X9L0_PAROT</name>